<sequence>MRRIHRHRGPVEWTAGSVGNDGRTPTLTPQQNPLSLEQGRVDGPVAQQKPTREARRIGHLYSGAPGDVEVAYALERSGCNGLGIGAMGP</sequence>
<evidence type="ECO:0000256" key="1">
    <source>
        <dbReference type="SAM" id="MobiDB-lite"/>
    </source>
</evidence>
<reference evidence="2 3" key="1">
    <citation type="submission" date="2018-11" db="EMBL/GenBank/DDBJ databases">
        <title>Rhodococcus spongicola sp. nov. and Rhodococcus xishaensis sp. nov. from marine sponges.</title>
        <authorList>
            <person name="Li L."/>
            <person name="Lin H.W."/>
        </authorList>
    </citation>
    <scope>NUCLEOTIDE SEQUENCE [LARGE SCALE GENOMIC DNA]</scope>
    <source>
        <strain evidence="2 3">LHW50502</strain>
    </source>
</reference>
<dbReference type="EMBL" id="RKLN01000004">
    <property type="protein sequence ID" value="RVW02329.1"/>
    <property type="molecule type" value="Genomic_DNA"/>
</dbReference>
<dbReference type="AlphaFoldDB" id="A0A438AUI8"/>
<proteinExistence type="predicted"/>
<feature type="compositionally biased region" description="Polar residues" evidence="1">
    <location>
        <begin position="23"/>
        <end position="35"/>
    </location>
</feature>
<gene>
    <name evidence="2" type="ORF">EF834_12030</name>
</gene>
<comment type="caution">
    <text evidence="2">The sequence shown here is derived from an EMBL/GenBank/DDBJ whole genome shotgun (WGS) entry which is preliminary data.</text>
</comment>
<feature type="region of interest" description="Disordered" evidence="1">
    <location>
        <begin position="1"/>
        <end position="56"/>
    </location>
</feature>
<keyword evidence="3" id="KW-1185">Reference proteome</keyword>
<protein>
    <submittedName>
        <fullName evidence="2">Uncharacterized protein</fullName>
    </submittedName>
</protein>
<organism evidence="2 3">
    <name type="scientific">Rhodococcus spongiicola</name>
    <dbReference type="NCBI Taxonomy" id="2487352"/>
    <lineage>
        <taxon>Bacteria</taxon>
        <taxon>Bacillati</taxon>
        <taxon>Actinomycetota</taxon>
        <taxon>Actinomycetes</taxon>
        <taxon>Mycobacteriales</taxon>
        <taxon>Nocardiaceae</taxon>
        <taxon>Rhodococcus</taxon>
    </lineage>
</organism>
<accession>A0A438AUI8</accession>
<evidence type="ECO:0000313" key="2">
    <source>
        <dbReference type="EMBL" id="RVW02329.1"/>
    </source>
</evidence>
<name>A0A438AUI8_9NOCA</name>
<dbReference type="Proteomes" id="UP000284333">
    <property type="component" value="Unassembled WGS sequence"/>
</dbReference>
<evidence type="ECO:0000313" key="3">
    <source>
        <dbReference type="Proteomes" id="UP000284333"/>
    </source>
</evidence>